<evidence type="ECO:0000313" key="6">
    <source>
        <dbReference type="Proteomes" id="UP000051751"/>
    </source>
</evidence>
<evidence type="ECO:0000259" key="2">
    <source>
        <dbReference type="Pfam" id="PF18994"/>
    </source>
</evidence>
<dbReference type="AlphaFoldDB" id="A0A0R2FQV2"/>
<sequence length="551" mass="61514">MYTRDKILVQDRKGQYTEVLTGVDWSSVTVSWEKNASYTLSFNAYDDGSMAFGLLVPGCYIWCQDEEYVMGQTSYDDNGSVRMLTVTATQYMYESSHYYQRDIKSGTQSYSLDDALKFLFDKNEGDFSYRIVGDFEEKELTDFGNCSIQDGIATIVATFDNVVVYPVAHRIDFYSHDKWVVKKDEALRYMNNTDEMTVDWDLSSLVNRVRAVGTPVSTDIVGIQSVYGGIGTISTTNDTVPTWNSPYSDQAKTGKTLKNGTNWKISRQATGVGSNTWYDLGANDWVDGQFIAFDKDGDAEPSAETVEKVNGIGTVKLDDGAKPIPVYNTYPPNNQATGQTLANATSWKISAQVTYQGKTWYQVGGGQWVDGSSFDFSSPTDVEPAGLEDGQNTYFDSFIVEDTKSIAQWGIHDGADVSNAQMTTADTMRQYVLSTMQSNPMTTITINYRGTDKIRPGDERYLQNYVAGYSQWVETTSITWYPFDASQPTQVTLNSEKQDILDLDVAERKQTLNALIGVENGVGQTTNSFTALSNQFNSSWSQKEVDAYYEN</sequence>
<dbReference type="Pfam" id="PF18994">
    <property type="entry name" value="Prophage_tailD1"/>
    <property type="match status" value="1"/>
</dbReference>
<proteinExistence type="predicted"/>
<dbReference type="Proteomes" id="UP000051751">
    <property type="component" value="Unassembled WGS sequence"/>
</dbReference>
<keyword evidence="5" id="KW-1185">Reference proteome</keyword>
<dbReference type="Gene3D" id="3.55.50.40">
    <property type="match status" value="1"/>
</dbReference>
<comment type="caution">
    <text evidence="3">The sequence shown here is derived from an EMBL/GenBank/DDBJ whole genome shotgun (WGS) entry which is preliminary data.</text>
</comment>
<evidence type="ECO:0000313" key="3">
    <source>
        <dbReference type="EMBL" id="KRN27751.1"/>
    </source>
</evidence>
<gene>
    <name evidence="3" type="ORF">IV38_GL001965</name>
    <name evidence="4" type="ORF">IV40_GL001872</name>
</gene>
<feature type="domain" description="Prophage endopeptidase tail N-terminal" evidence="2">
    <location>
        <begin position="7"/>
        <end position="89"/>
    </location>
</feature>
<accession>A0A0R2FQV2</accession>
<dbReference type="PATRIC" id="fig|81857.3.peg.1999"/>
<dbReference type="Gene3D" id="6.20.110.10">
    <property type="match status" value="1"/>
</dbReference>
<organism evidence="3 6">
    <name type="scientific">Lactobacillus selangorensis</name>
    <dbReference type="NCBI Taxonomy" id="81857"/>
    <lineage>
        <taxon>Bacteria</taxon>
        <taxon>Bacillati</taxon>
        <taxon>Bacillota</taxon>
        <taxon>Bacilli</taxon>
        <taxon>Lactobacillales</taxon>
        <taxon>Lactobacillaceae</taxon>
        <taxon>Lactobacillus</taxon>
    </lineage>
</organism>
<dbReference type="Pfam" id="PF06605">
    <property type="entry name" value="Prophage_tail"/>
    <property type="match status" value="1"/>
</dbReference>
<protein>
    <submittedName>
        <fullName evidence="3">Uncharacterized protein</fullName>
    </submittedName>
</protein>
<dbReference type="Proteomes" id="UP000051645">
    <property type="component" value="Unassembled WGS sequence"/>
</dbReference>
<evidence type="ECO:0000313" key="5">
    <source>
        <dbReference type="Proteomes" id="UP000051645"/>
    </source>
</evidence>
<reference evidence="5 6" key="1">
    <citation type="journal article" date="2015" name="Genome Announc.">
        <title>Expanding the biotechnology potential of lactobacilli through comparative genomics of 213 strains and associated genera.</title>
        <authorList>
            <person name="Sun Z."/>
            <person name="Harris H.M."/>
            <person name="McCann A."/>
            <person name="Guo C."/>
            <person name="Argimon S."/>
            <person name="Zhang W."/>
            <person name="Yang X."/>
            <person name="Jeffery I.B."/>
            <person name="Cooney J.C."/>
            <person name="Kagawa T.F."/>
            <person name="Liu W."/>
            <person name="Song Y."/>
            <person name="Salvetti E."/>
            <person name="Wrobel A."/>
            <person name="Rasinkangas P."/>
            <person name="Parkhill J."/>
            <person name="Rea M.C."/>
            <person name="O'Sullivan O."/>
            <person name="Ritari J."/>
            <person name="Douillard F.P."/>
            <person name="Paul Ross R."/>
            <person name="Yang R."/>
            <person name="Briner A.E."/>
            <person name="Felis G.E."/>
            <person name="de Vos W.M."/>
            <person name="Barrangou R."/>
            <person name="Klaenhammer T.R."/>
            <person name="Caufield P.W."/>
            <person name="Cui Y."/>
            <person name="Zhang H."/>
            <person name="O'Toole P.W."/>
        </authorList>
    </citation>
    <scope>NUCLEOTIDE SEQUENCE [LARGE SCALE GENOMIC DNA]</scope>
    <source>
        <strain evidence="3 6">ATCC BAA-66</strain>
        <strain evidence="4 5">DSM 13344</strain>
    </source>
</reference>
<dbReference type="InterPro" id="IPR010572">
    <property type="entry name" value="Tail_dom"/>
</dbReference>
<dbReference type="EMBL" id="JQAZ01000007">
    <property type="protein sequence ID" value="KRN30284.1"/>
    <property type="molecule type" value="Genomic_DNA"/>
</dbReference>
<evidence type="ECO:0000313" key="4">
    <source>
        <dbReference type="EMBL" id="KRN30284.1"/>
    </source>
</evidence>
<dbReference type="InterPro" id="IPR044051">
    <property type="entry name" value="Prophage_tail_N"/>
</dbReference>
<name>A0A0R2FQV2_9LACO</name>
<dbReference type="EMBL" id="JQAT01000006">
    <property type="protein sequence ID" value="KRN27751.1"/>
    <property type="molecule type" value="Genomic_DNA"/>
</dbReference>
<feature type="domain" description="Tail spike" evidence="1">
    <location>
        <begin position="99"/>
        <end position="503"/>
    </location>
</feature>
<dbReference type="RefSeq" id="WP_057776417.1">
    <property type="nucleotide sequence ID" value="NZ_JQAT01000006.1"/>
</dbReference>
<dbReference type="STRING" id="81857.IV38_GL001965"/>
<evidence type="ECO:0000259" key="1">
    <source>
        <dbReference type="Pfam" id="PF06605"/>
    </source>
</evidence>
<dbReference type="OrthoDB" id="2404328at2"/>